<protein>
    <submittedName>
        <fullName evidence="1">Uncharacterized protein</fullName>
    </submittedName>
</protein>
<evidence type="ECO:0000313" key="1">
    <source>
        <dbReference type="EMBL" id="EMS72288.1"/>
    </source>
</evidence>
<dbReference type="RefSeq" id="WP_004625281.1">
    <property type="nucleotide sequence ID" value="NZ_AORV01000028.1"/>
</dbReference>
<sequence>MTKIDVLDDVIEILIKKAIDSETQTPGTEKKAYNLKIKGDKVNGLPSASGKRK</sequence>
<evidence type="ECO:0000313" key="2">
    <source>
        <dbReference type="Proteomes" id="UP000014155"/>
    </source>
</evidence>
<dbReference type="EMBL" id="AORV01000028">
    <property type="protein sequence ID" value="EMS72288.1"/>
    <property type="molecule type" value="Genomic_DNA"/>
</dbReference>
<name>S0FUT1_RUMCE</name>
<dbReference type="AlphaFoldDB" id="S0FUT1"/>
<accession>S0FUT1</accession>
<proteinExistence type="predicted"/>
<dbReference type="STRING" id="1195236.CTER_1706"/>
<gene>
    <name evidence="1" type="ORF">CTER_1706</name>
</gene>
<reference evidence="1 2" key="1">
    <citation type="journal article" date="2013" name="Genome Announc.">
        <title>Draft Genome Sequence of the Cellulolytic, Mesophilic, Anaerobic Bacterium Clostridium termitidis Strain CT1112 (DSM 5398).</title>
        <authorList>
            <person name="Lal S."/>
            <person name="Ramachandran U."/>
            <person name="Zhang X."/>
            <person name="Munir R."/>
            <person name="Sparling R."/>
            <person name="Levin D.B."/>
        </authorList>
    </citation>
    <scope>NUCLEOTIDE SEQUENCE [LARGE SCALE GENOMIC DNA]</scope>
    <source>
        <strain evidence="1 2">CT1112</strain>
    </source>
</reference>
<keyword evidence="2" id="KW-1185">Reference proteome</keyword>
<organism evidence="1 2">
    <name type="scientific">Ruminiclostridium cellobioparum subsp. termitidis CT1112</name>
    <dbReference type="NCBI Taxonomy" id="1195236"/>
    <lineage>
        <taxon>Bacteria</taxon>
        <taxon>Bacillati</taxon>
        <taxon>Bacillota</taxon>
        <taxon>Clostridia</taxon>
        <taxon>Eubacteriales</taxon>
        <taxon>Oscillospiraceae</taxon>
        <taxon>Ruminiclostridium</taxon>
    </lineage>
</organism>
<comment type="caution">
    <text evidence="1">The sequence shown here is derived from an EMBL/GenBank/DDBJ whole genome shotgun (WGS) entry which is preliminary data.</text>
</comment>
<dbReference type="Proteomes" id="UP000014155">
    <property type="component" value="Unassembled WGS sequence"/>
</dbReference>
<dbReference type="PATRIC" id="fig|1195236.3.peg.2036"/>